<feature type="non-terminal residue" evidence="2">
    <location>
        <position position="66"/>
    </location>
</feature>
<proteinExistence type="predicted"/>
<gene>
    <name evidence="2" type="ORF">AVDCRST_MAG91-2104</name>
</gene>
<name>A0A6J4TCZ5_9SPHN</name>
<evidence type="ECO:0000256" key="1">
    <source>
        <dbReference type="SAM" id="MobiDB-lite"/>
    </source>
</evidence>
<organism evidence="2">
    <name type="scientific">uncultured Sphingomonadaceae bacterium</name>
    <dbReference type="NCBI Taxonomy" id="169976"/>
    <lineage>
        <taxon>Bacteria</taxon>
        <taxon>Pseudomonadati</taxon>
        <taxon>Pseudomonadota</taxon>
        <taxon>Alphaproteobacteria</taxon>
        <taxon>Sphingomonadales</taxon>
        <taxon>Sphingomonadaceae</taxon>
        <taxon>environmental samples</taxon>
    </lineage>
</organism>
<feature type="non-terminal residue" evidence="2">
    <location>
        <position position="1"/>
    </location>
</feature>
<evidence type="ECO:0000313" key="2">
    <source>
        <dbReference type="EMBL" id="CAA9519409.1"/>
    </source>
</evidence>
<feature type="compositionally biased region" description="Low complexity" evidence="1">
    <location>
        <begin position="18"/>
        <end position="35"/>
    </location>
</feature>
<dbReference type="AlphaFoldDB" id="A0A6J4TCZ5"/>
<accession>A0A6J4TCZ5</accession>
<protein>
    <submittedName>
        <fullName evidence="2">cAMP-binding proteins - catabolite gene activator and regulatory subunit of cAMP-dependent protein kinases</fullName>
    </submittedName>
</protein>
<dbReference type="EMBL" id="CADCVX010000384">
    <property type="protein sequence ID" value="CAA9519409.1"/>
    <property type="molecule type" value="Genomic_DNA"/>
</dbReference>
<sequence length="66" mass="6608">CWRCAGRASPPRCTCWKATASSGPSAATSPSATGPHWKSSPATPTASPNGSTGALSDRLGRSTHPA</sequence>
<feature type="region of interest" description="Disordered" evidence="1">
    <location>
        <begin position="18"/>
        <end position="66"/>
    </location>
</feature>
<feature type="compositionally biased region" description="Polar residues" evidence="1">
    <location>
        <begin position="40"/>
        <end position="54"/>
    </location>
</feature>
<reference evidence="2" key="1">
    <citation type="submission" date="2020-02" db="EMBL/GenBank/DDBJ databases">
        <authorList>
            <person name="Meier V. D."/>
        </authorList>
    </citation>
    <scope>NUCLEOTIDE SEQUENCE</scope>
    <source>
        <strain evidence="2">AVDCRST_MAG91</strain>
    </source>
</reference>